<name>A0A7S1REN6_ALECA</name>
<keyword evidence="1" id="KW-0732">Signal</keyword>
<gene>
    <name evidence="2" type="ORF">ACAT0790_LOCUS40993</name>
</gene>
<protein>
    <recommendedName>
        <fullName evidence="3">Secreted protein</fullName>
    </recommendedName>
</protein>
<sequence length="246" mass="26236">MVAARLSMSLALAPAILATVTADGLFSKTPGCQTMLGDIAARGHSDLELAAFCHATVPPELCRTAMGNLGQQPWSSAHIAETCRAWEDQYEAKNAALGPARSTQSFPDLQRTVEQCMKVKTDAGLCRGSDTGRPLSLEDCVREKQEKYPKYTQKLTTAMSEFYNIAMTGSAGGQSRFPRPQQMSERLEPAAATHQLDAGLIAGAALVVASAATVGAVAHRRLRRAAGPRHLLVADGQEEEAAQNDI</sequence>
<dbReference type="AlphaFoldDB" id="A0A7S1REN6"/>
<feature type="chain" id="PRO_5030750615" description="Secreted protein" evidence="1">
    <location>
        <begin position="23"/>
        <end position="246"/>
    </location>
</feature>
<evidence type="ECO:0000313" key="2">
    <source>
        <dbReference type="EMBL" id="CAD9164227.1"/>
    </source>
</evidence>
<evidence type="ECO:0000256" key="1">
    <source>
        <dbReference type="SAM" id="SignalP"/>
    </source>
</evidence>
<accession>A0A7S1REN6</accession>
<proteinExistence type="predicted"/>
<organism evidence="2">
    <name type="scientific">Alexandrium catenella</name>
    <name type="common">Red tide dinoflagellate</name>
    <name type="synonym">Gonyaulax catenella</name>
    <dbReference type="NCBI Taxonomy" id="2925"/>
    <lineage>
        <taxon>Eukaryota</taxon>
        <taxon>Sar</taxon>
        <taxon>Alveolata</taxon>
        <taxon>Dinophyceae</taxon>
        <taxon>Gonyaulacales</taxon>
        <taxon>Pyrocystaceae</taxon>
        <taxon>Alexandrium</taxon>
    </lineage>
</organism>
<evidence type="ECO:0008006" key="3">
    <source>
        <dbReference type="Google" id="ProtNLM"/>
    </source>
</evidence>
<dbReference type="EMBL" id="HBGE01068360">
    <property type="protein sequence ID" value="CAD9164227.1"/>
    <property type="molecule type" value="Transcribed_RNA"/>
</dbReference>
<feature type="signal peptide" evidence="1">
    <location>
        <begin position="1"/>
        <end position="22"/>
    </location>
</feature>
<reference evidence="2" key="1">
    <citation type="submission" date="2021-01" db="EMBL/GenBank/DDBJ databases">
        <authorList>
            <person name="Corre E."/>
            <person name="Pelletier E."/>
            <person name="Niang G."/>
            <person name="Scheremetjew M."/>
            <person name="Finn R."/>
            <person name="Kale V."/>
            <person name="Holt S."/>
            <person name="Cochrane G."/>
            <person name="Meng A."/>
            <person name="Brown T."/>
            <person name="Cohen L."/>
        </authorList>
    </citation>
    <scope>NUCLEOTIDE SEQUENCE</scope>
    <source>
        <strain evidence="2">OF101</strain>
    </source>
</reference>